<evidence type="ECO:0000313" key="1">
    <source>
        <dbReference type="EMBL" id="JAE20178.1"/>
    </source>
</evidence>
<dbReference type="InterPro" id="IPR010634">
    <property type="entry name" value="DUF1223"/>
</dbReference>
<dbReference type="AlphaFoldDB" id="A0A0A9GHN5"/>
<protein>
    <submittedName>
        <fullName evidence="1">Uncharacterized protein</fullName>
    </submittedName>
</protein>
<sequence length="264" mass="28336">MAPRLLACFGRRGGATAWAPDEAEDQQQAAPGPVLVELFSSQGCATSPEADAVAERLAQDSGEGAVVVLGFHVDYWDYRGWKDPFASSAWTVRQKAYVEALRLDTLFTPQVVVQGRAHCVGTEQDALAQAVRDAPRYPAPAIKVTFQRPNPTTLQASFTGTLRSRVEGAGGASVLVALYENGLVTDCGRGENKGKSLLNDHVVRRLDKVAAVREGASARKSVSGTVQFPLWDGFRATKCGLVLFVQNAALQVLGVQHFDLPDNV</sequence>
<dbReference type="SUPFAM" id="SSF52833">
    <property type="entry name" value="Thioredoxin-like"/>
    <property type="match status" value="1"/>
</dbReference>
<proteinExistence type="predicted"/>
<dbReference type="PANTHER" id="PTHR36057:SF1">
    <property type="entry name" value="LIPOPROTEIN LIPID ATTACHMENT SITE-LIKE PROTEIN, PUTATIVE (DUF1223)-RELATED"/>
    <property type="match status" value="1"/>
</dbReference>
<dbReference type="PANTHER" id="PTHR36057">
    <property type="match status" value="1"/>
</dbReference>
<dbReference type="EMBL" id="GBRH01177718">
    <property type="protein sequence ID" value="JAE20178.1"/>
    <property type="molecule type" value="Transcribed_RNA"/>
</dbReference>
<dbReference type="InterPro" id="IPR036249">
    <property type="entry name" value="Thioredoxin-like_sf"/>
</dbReference>
<name>A0A0A9GHN5_ARUDO</name>
<reference evidence="1" key="1">
    <citation type="submission" date="2014-09" db="EMBL/GenBank/DDBJ databases">
        <authorList>
            <person name="Magalhaes I.L.F."/>
            <person name="Oliveira U."/>
            <person name="Santos F.R."/>
            <person name="Vidigal T.H.D.A."/>
            <person name="Brescovit A.D."/>
            <person name="Santos A.J."/>
        </authorList>
    </citation>
    <scope>NUCLEOTIDE SEQUENCE</scope>
    <source>
        <tissue evidence="1">Shoot tissue taken approximately 20 cm above the soil surface</tissue>
    </source>
</reference>
<dbReference type="Pfam" id="PF06764">
    <property type="entry name" value="DUF1223"/>
    <property type="match status" value="1"/>
</dbReference>
<reference evidence="1" key="2">
    <citation type="journal article" date="2015" name="Data Brief">
        <title>Shoot transcriptome of the giant reed, Arundo donax.</title>
        <authorList>
            <person name="Barrero R.A."/>
            <person name="Guerrero F.D."/>
            <person name="Moolhuijzen P."/>
            <person name="Goolsby J.A."/>
            <person name="Tidwell J."/>
            <person name="Bellgard S.E."/>
            <person name="Bellgard M.I."/>
        </authorList>
    </citation>
    <scope>NUCLEOTIDE SEQUENCE</scope>
    <source>
        <tissue evidence="1">Shoot tissue taken approximately 20 cm above the soil surface</tissue>
    </source>
</reference>
<accession>A0A0A9GHN5</accession>
<organism evidence="1">
    <name type="scientific">Arundo donax</name>
    <name type="common">Giant reed</name>
    <name type="synonym">Donax arundinaceus</name>
    <dbReference type="NCBI Taxonomy" id="35708"/>
    <lineage>
        <taxon>Eukaryota</taxon>
        <taxon>Viridiplantae</taxon>
        <taxon>Streptophyta</taxon>
        <taxon>Embryophyta</taxon>
        <taxon>Tracheophyta</taxon>
        <taxon>Spermatophyta</taxon>
        <taxon>Magnoliopsida</taxon>
        <taxon>Liliopsida</taxon>
        <taxon>Poales</taxon>
        <taxon>Poaceae</taxon>
        <taxon>PACMAD clade</taxon>
        <taxon>Arundinoideae</taxon>
        <taxon>Arundineae</taxon>
        <taxon>Arundo</taxon>
    </lineage>
</organism>